<accession>A0A5C6BAC8</accession>
<keyword evidence="2" id="KW-1185">Reference proteome</keyword>
<proteinExistence type="predicted"/>
<organism evidence="1 2">
    <name type="scientific">Stieleria varia</name>
    <dbReference type="NCBI Taxonomy" id="2528005"/>
    <lineage>
        <taxon>Bacteria</taxon>
        <taxon>Pseudomonadati</taxon>
        <taxon>Planctomycetota</taxon>
        <taxon>Planctomycetia</taxon>
        <taxon>Pirellulales</taxon>
        <taxon>Pirellulaceae</taxon>
        <taxon>Stieleria</taxon>
    </lineage>
</organism>
<dbReference type="Proteomes" id="UP000320176">
    <property type="component" value="Unassembled WGS sequence"/>
</dbReference>
<comment type="caution">
    <text evidence="1">The sequence shown here is derived from an EMBL/GenBank/DDBJ whole genome shotgun (WGS) entry which is preliminary data.</text>
</comment>
<dbReference type="AlphaFoldDB" id="A0A5C6BAC8"/>
<reference evidence="1 2" key="1">
    <citation type="submission" date="2019-02" db="EMBL/GenBank/DDBJ databases">
        <title>Deep-cultivation of Planctomycetes and their phenomic and genomic characterization uncovers novel biology.</title>
        <authorList>
            <person name="Wiegand S."/>
            <person name="Jogler M."/>
            <person name="Boedeker C."/>
            <person name="Pinto D."/>
            <person name="Vollmers J."/>
            <person name="Rivas-Marin E."/>
            <person name="Kohn T."/>
            <person name="Peeters S.H."/>
            <person name="Heuer A."/>
            <person name="Rast P."/>
            <person name="Oberbeckmann S."/>
            <person name="Bunk B."/>
            <person name="Jeske O."/>
            <person name="Meyerdierks A."/>
            <person name="Storesund J.E."/>
            <person name="Kallscheuer N."/>
            <person name="Luecker S."/>
            <person name="Lage O.M."/>
            <person name="Pohl T."/>
            <person name="Merkel B.J."/>
            <person name="Hornburger P."/>
            <person name="Mueller R.-W."/>
            <person name="Bruemmer F."/>
            <person name="Labrenz M."/>
            <person name="Spormann A.M."/>
            <person name="Op Den Camp H."/>
            <person name="Overmann J."/>
            <person name="Amann R."/>
            <person name="Jetten M.S.M."/>
            <person name="Mascher T."/>
            <person name="Medema M.H."/>
            <person name="Devos D.P."/>
            <person name="Kaster A.-K."/>
            <person name="Ovreas L."/>
            <person name="Rohde M."/>
            <person name="Galperin M.Y."/>
            <person name="Jogler C."/>
        </authorList>
    </citation>
    <scope>NUCLEOTIDE SEQUENCE [LARGE SCALE GENOMIC DNA]</scope>
    <source>
        <strain evidence="1 2">Pla52n</strain>
    </source>
</reference>
<protein>
    <submittedName>
        <fullName evidence="1">Uncharacterized protein</fullName>
    </submittedName>
</protein>
<dbReference type="EMBL" id="SJPN01000001">
    <property type="protein sequence ID" value="TWU08226.1"/>
    <property type="molecule type" value="Genomic_DNA"/>
</dbReference>
<gene>
    <name evidence="1" type="ORF">Pla52n_08080</name>
</gene>
<evidence type="ECO:0000313" key="2">
    <source>
        <dbReference type="Proteomes" id="UP000320176"/>
    </source>
</evidence>
<dbReference type="Gene3D" id="2.30.110.10">
    <property type="entry name" value="Electron Transport, Fmn-binding Protein, Chain A"/>
    <property type="match status" value="1"/>
</dbReference>
<evidence type="ECO:0000313" key="1">
    <source>
        <dbReference type="EMBL" id="TWU08226.1"/>
    </source>
</evidence>
<name>A0A5C6BAC8_9BACT</name>
<dbReference type="SUPFAM" id="SSF50475">
    <property type="entry name" value="FMN-binding split barrel"/>
    <property type="match status" value="1"/>
</dbReference>
<sequence>MYADFGDFAFYRLPVIEAHLVAGFGRIQTLTPDQLRDTWRASGFPESEII</sequence>
<dbReference type="InterPro" id="IPR012349">
    <property type="entry name" value="Split_barrel_FMN-bd"/>
</dbReference>